<sequence length="72" mass="8102">MNSTVIFDAYDYRRLPVGSQLPLLLPLPIIIRYQDSVSGPSLRGFFLRAIPGATYTCVRHGVTDIRKEEIHG</sequence>
<organism evidence="1 2">
    <name type="scientific">Acerihabitans arboris</name>
    <dbReference type="NCBI Taxonomy" id="2691583"/>
    <lineage>
        <taxon>Bacteria</taxon>
        <taxon>Pseudomonadati</taxon>
        <taxon>Pseudomonadota</taxon>
        <taxon>Gammaproteobacteria</taxon>
        <taxon>Enterobacterales</taxon>
        <taxon>Pectobacteriaceae</taxon>
        <taxon>Acerihabitans</taxon>
    </lineage>
</organism>
<evidence type="ECO:0000313" key="1">
    <source>
        <dbReference type="EMBL" id="NDL65087.1"/>
    </source>
</evidence>
<name>A0A845SPK8_9GAMM</name>
<accession>A0A845SPK8</accession>
<reference evidence="1 2" key="2">
    <citation type="submission" date="2020-02" db="EMBL/GenBank/DDBJ databases">
        <title>The new genus of Enterobacteriales.</title>
        <authorList>
            <person name="Kim I.S."/>
        </authorList>
    </citation>
    <scope>NUCLEOTIDE SEQUENCE [LARGE SCALE GENOMIC DNA]</scope>
    <source>
        <strain evidence="1 2">SAP-6</strain>
    </source>
</reference>
<dbReference type="Proteomes" id="UP000461443">
    <property type="component" value="Unassembled WGS sequence"/>
</dbReference>
<protein>
    <submittedName>
        <fullName evidence="1">Uncharacterized protein</fullName>
    </submittedName>
</protein>
<reference evidence="1 2" key="1">
    <citation type="submission" date="2019-12" db="EMBL/GenBank/DDBJ databases">
        <authorList>
            <person name="Lee S.D."/>
        </authorList>
    </citation>
    <scope>NUCLEOTIDE SEQUENCE [LARGE SCALE GENOMIC DNA]</scope>
    <source>
        <strain evidence="1 2">SAP-6</strain>
    </source>
</reference>
<proteinExistence type="predicted"/>
<dbReference type="EMBL" id="WUBS01000016">
    <property type="protein sequence ID" value="NDL65087.1"/>
    <property type="molecule type" value="Genomic_DNA"/>
</dbReference>
<keyword evidence="2" id="KW-1185">Reference proteome</keyword>
<comment type="caution">
    <text evidence="1">The sequence shown here is derived from an EMBL/GenBank/DDBJ whole genome shotgun (WGS) entry which is preliminary data.</text>
</comment>
<evidence type="ECO:0000313" key="2">
    <source>
        <dbReference type="Proteomes" id="UP000461443"/>
    </source>
</evidence>
<dbReference type="AlphaFoldDB" id="A0A845SPK8"/>
<dbReference type="RefSeq" id="WP_162367800.1">
    <property type="nucleotide sequence ID" value="NZ_WUBS01000016.1"/>
</dbReference>
<gene>
    <name evidence="1" type="ORF">GRH90_20360</name>
</gene>